<feature type="domain" description="Thioester reductase (TE)" evidence="1">
    <location>
        <begin position="6"/>
        <end position="215"/>
    </location>
</feature>
<accession>A0A1S1X1M1</accession>
<dbReference type="InterPro" id="IPR013120">
    <property type="entry name" value="FAR_NAD-bd"/>
</dbReference>
<dbReference type="AlphaFoldDB" id="A0A1S1X1M1"/>
<name>A0A1S1X1M1_9NEIS</name>
<dbReference type="SUPFAM" id="SSF51735">
    <property type="entry name" value="NAD(P)-binding Rossmann-fold domains"/>
    <property type="match status" value="1"/>
</dbReference>
<evidence type="ECO:0000313" key="4">
    <source>
        <dbReference type="Proteomes" id="UP000180088"/>
    </source>
</evidence>
<proteinExistence type="predicted"/>
<protein>
    <recommendedName>
        <fullName evidence="1">Thioester reductase (TE) domain-containing protein</fullName>
    </recommendedName>
</protein>
<reference evidence="4 5" key="1">
    <citation type="submission" date="2016-09" db="EMBL/GenBank/DDBJ databases">
        <title>Chromobacterium muskegensis sp. nov., an insecticidal bacterium isolated from Sphagnum bogs.</title>
        <authorList>
            <person name="Sparks M.E."/>
            <person name="Blackburn M.B."/>
            <person name="Gundersen-Rindal D.E."/>
            <person name="Mitchell A."/>
            <person name="Farrar R."/>
            <person name="Kuhar D."/>
        </authorList>
    </citation>
    <scope>NUCLEOTIDE SEQUENCE [LARGE SCALE GENOMIC DNA]</scope>
    <source>
        <strain evidence="3 5">14B-1</strain>
        <strain evidence="2 4">37-2</strain>
    </source>
</reference>
<dbReference type="Pfam" id="PF07993">
    <property type="entry name" value="NAD_binding_4"/>
    <property type="match status" value="1"/>
</dbReference>
<comment type="caution">
    <text evidence="2">The sequence shown here is derived from an EMBL/GenBank/DDBJ whole genome shotgun (WGS) entry which is preliminary data.</text>
</comment>
<dbReference type="EMBL" id="MKCT01000001">
    <property type="protein sequence ID" value="OHX21879.1"/>
    <property type="molecule type" value="Genomic_DNA"/>
</dbReference>
<evidence type="ECO:0000313" key="3">
    <source>
        <dbReference type="EMBL" id="OHX21879.1"/>
    </source>
</evidence>
<dbReference type="Proteomes" id="UP000180280">
    <property type="component" value="Unassembled WGS sequence"/>
</dbReference>
<organism evidence="2 4">
    <name type="scientific">Chromobacterium sphagni</name>
    <dbReference type="NCBI Taxonomy" id="1903179"/>
    <lineage>
        <taxon>Bacteria</taxon>
        <taxon>Pseudomonadati</taxon>
        <taxon>Pseudomonadota</taxon>
        <taxon>Betaproteobacteria</taxon>
        <taxon>Neisseriales</taxon>
        <taxon>Chromobacteriaceae</taxon>
        <taxon>Chromobacterium</taxon>
    </lineage>
</organism>
<dbReference type="EMBL" id="MKCS01000001">
    <property type="protein sequence ID" value="OHX13422.1"/>
    <property type="molecule type" value="Genomic_DNA"/>
</dbReference>
<dbReference type="Proteomes" id="UP000180088">
    <property type="component" value="Unassembled WGS sequence"/>
</dbReference>
<gene>
    <name evidence="3" type="ORF">BI344_05085</name>
    <name evidence="2" type="ORF">BI347_07775</name>
</gene>
<evidence type="ECO:0000313" key="5">
    <source>
        <dbReference type="Proteomes" id="UP000180280"/>
    </source>
</evidence>
<sequence length="364" mass="39673">MHQILITGATGFVGGALAANFLARGARVVALSRNDPDGMRTINAVVAAAQGCGLDIHGALESHLDVVNVDFATLDKELGGTELSGVTEVWHVAAEMSYSSHKLSQSFATNVGNTGRLYETVCRHAPACRRFYYVSTAYVAGMAGGLVPEELHARSHMANTYQVTKWSAEQSLHLLFQRHGLPVTLFRPSVVVGHRRTGWALRNGFGFYMFLNAMVAIAQAGHKELAVDLVADSRPDLISIDQLAADACSLTLRQQPGRDFEVFHCAGGRSERMEDLVRMWGEVAGVRAALGTPSSVLDQKFDRAVEPNRPFANQEWQFDRSKLDAATQRSQSLAPLSLEELHAMCHWYAHGSMADEQTAVAEAH</sequence>
<dbReference type="STRING" id="1903179.BI347_07775"/>
<evidence type="ECO:0000313" key="2">
    <source>
        <dbReference type="EMBL" id="OHX13422.1"/>
    </source>
</evidence>
<dbReference type="PANTHER" id="PTHR43000">
    <property type="entry name" value="DTDP-D-GLUCOSE 4,6-DEHYDRATASE-RELATED"/>
    <property type="match status" value="1"/>
</dbReference>
<keyword evidence="5" id="KW-1185">Reference proteome</keyword>
<dbReference type="InterPro" id="IPR036291">
    <property type="entry name" value="NAD(P)-bd_dom_sf"/>
</dbReference>
<dbReference type="OrthoDB" id="9810734at2"/>
<evidence type="ECO:0000259" key="1">
    <source>
        <dbReference type="Pfam" id="PF07993"/>
    </source>
</evidence>
<dbReference type="Gene3D" id="3.40.50.720">
    <property type="entry name" value="NAD(P)-binding Rossmann-like Domain"/>
    <property type="match status" value="1"/>
</dbReference>
<dbReference type="RefSeq" id="WP_071111831.1">
    <property type="nucleotide sequence ID" value="NZ_MKCS01000001.1"/>
</dbReference>